<feature type="chain" id="PRO_5028078492" evidence="1">
    <location>
        <begin position="19"/>
        <end position="271"/>
    </location>
</feature>
<dbReference type="NCBIfam" id="NF038133">
    <property type="entry name" value="choice_anch_L"/>
    <property type="match status" value="1"/>
</dbReference>
<accession>A0A7C3PCX7</accession>
<dbReference type="InterPro" id="IPR049804">
    <property type="entry name" value="Choice_anch_L"/>
</dbReference>
<name>A0A7C3PCX7_9CYAN</name>
<dbReference type="NCBIfam" id="NF033465">
    <property type="entry name" value="PTPA-CTERM"/>
    <property type="match status" value="1"/>
</dbReference>
<organism evidence="2">
    <name type="scientific">Oscillatoriales cyanobacterium SpSt-418</name>
    <dbReference type="NCBI Taxonomy" id="2282169"/>
    <lineage>
        <taxon>Bacteria</taxon>
        <taxon>Bacillati</taxon>
        <taxon>Cyanobacteriota</taxon>
        <taxon>Cyanophyceae</taxon>
        <taxon>Oscillatoriophycideae</taxon>
        <taxon>Oscillatoriales</taxon>
    </lineage>
</organism>
<evidence type="ECO:0000256" key="1">
    <source>
        <dbReference type="SAM" id="SignalP"/>
    </source>
</evidence>
<dbReference type="AlphaFoldDB" id="A0A7C3PCX7"/>
<sequence>MKLNLTALVQSLSISAAATVVTFATATPTFALSITQESDSNILLNDLLGSTKGLSNFTVTKTGLDAAFGRFSNDTVFGLGSGIVLSTGNAVDVVGPNNTSGQSGSGNAAELSISFDSDGTSGKLFFQYVFGSEELLEYAGSSFNDSFELLLNGTNLAVLNNGKPLTINNLAASPTGPFDSALIINKGNETQLDAYTKMLNFEGLLNKGANQLVIKIRDVGDSSIDSAVLIKGGTLGVGSPEAIPTPALLPGLIGLGLGVVRKRKSQKSAEA</sequence>
<dbReference type="EMBL" id="DSRU01000022">
    <property type="protein sequence ID" value="HFM96439.1"/>
    <property type="molecule type" value="Genomic_DNA"/>
</dbReference>
<keyword evidence="1" id="KW-0732">Signal</keyword>
<protein>
    <submittedName>
        <fullName evidence="2">PTPA-CTERM sorting domain-containing protein</fullName>
    </submittedName>
</protein>
<feature type="signal peptide" evidence="1">
    <location>
        <begin position="1"/>
        <end position="18"/>
    </location>
</feature>
<proteinExistence type="predicted"/>
<gene>
    <name evidence="2" type="ORF">ENR64_01485</name>
</gene>
<comment type="caution">
    <text evidence="2">The sequence shown here is derived from an EMBL/GenBank/DDBJ whole genome shotgun (WGS) entry which is preliminary data.</text>
</comment>
<evidence type="ECO:0000313" key="2">
    <source>
        <dbReference type="EMBL" id="HFM96439.1"/>
    </source>
</evidence>
<reference evidence="2" key="1">
    <citation type="journal article" date="2020" name="mSystems">
        <title>Genome- and Community-Level Interaction Insights into Carbon Utilization and Element Cycling Functions of Hydrothermarchaeota in Hydrothermal Sediment.</title>
        <authorList>
            <person name="Zhou Z."/>
            <person name="Liu Y."/>
            <person name="Xu W."/>
            <person name="Pan J."/>
            <person name="Luo Z.H."/>
            <person name="Li M."/>
        </authorList>
    </citation>
    <scope>NUCLEOTIDE SEQUENCE [LARGE SCALE GENOMIC DNA]</scope>
    <source>
        <strain evidence="2">SpSt-418</strain>
    </source>
</reference>